<sequence>MRKCCPHCRSYGVVKHRRRLWRRLARRPHTYSCIDCGATFPLQALDPSPDRAVLQPDRDGDSPPCPPPAPRVRIAARRAGTALARHLSPTRIAKRLAWLWQWLRRPPIEVWVVKQIDDDILHLCGIGTPWTEQRRGVVIEALRQGSYRGGVCIGRTGAVLNSRRFEALIPRDALQLESAAACACWEGRSWGISHVPQRCWLHDGRLVAHLGTVNDRAGLVSSEDVSTIRDSVTPGVTPGDPVVFLAGAARGDPLPPSHEVTASRRQTQDAGWREDGSWGRIPRSPGGSDPL</sequence>
<name>A0ABS9RSS7_9GAMM</name>
<comment type="caution">
    <text evidence="2">The sequence shown here is derived from an EMBL/GenBank/DDBJ whole genome shotgun (WGS) entry which is preliminary data.</text>
</comment>
<protein>
    <submittedName>
        <fullName evidence="2">Uncharacterized protein</fullName>
    </submittedName>
</protein>
<evidence type="ECO:0000313" key="3">
    <source>
        <dbReference type="Proteomes" id="UP001202117"/>
    </source>
</evidence>
<dbReference type="RefSeq" id="WP_240567646.1">
    <property type="nucleotide sequence ID" value="NZ_JAKVPY010000006.1"/>
</dbReference>
<accession>A0ABS9RSS7</accession>
<evidence type="ECO:0000313" key="2">
    <source>
        <dbReference type="EMBL" id="MCH4562862.1"/>
    </source>
</evidence>
<dbReference type="Proteomes" id="UP001202117">
    <property type="component" value="Unassembled WGS sequence"/>
</dbReference>
<proteinExistence type="predicted"/>
<dbReference type="EMBL" id="JAKVPY010000006">
    <property type="protein sequence ID" value="MCH4562862.1"/>
    <property type="molecule type" value="Genomic_DNA"/>
</dbReference>
<feature type="region of interest" description="Disordered" evidence="1">
    <location>
        <begin position="249"/>
        <end position="291"/>
    </location>
</feature>
<organism evidence="2 3">
    <name type="scientific">Halomonas flagellata</name>
    <dbReference type="NCBI Taxonomy" id="2920385"/>
    <lineage>
        <taxon>Bacteria</taxon>
        <taxon>Pseudomonadati</taxon>
        <taxon>Pseudomonadota</taxon>
        <taxon>Gammaproteobacteria</taxon>
        <taxon>Oceanospirillales</taxon>
        <taxon>Halomonadaceae</taxon>
        <taxon>Halomonas</taxon>
    </lineage>
</organism>
<evidence type="ECO:0000256" key="1">
    <source>
        <dbReference type="SAM" id="MobiDB-lite"/>
    </source>
</evidence>
<reference evidence="2 3" key="1">
    <citation type="submission" date="2022-02" db="EMBL/GenBank/DDBJ databases">
        <title>Halomonas fukangensis sp. nov., a halophilic bacterium isolated from a bulk soil of Kalidium foliatum at Fukang.</title>
        <authorList>
            <person name="Huang Y."/>
        </authorList>
    </citation>
    <scope>NUCLEOTIDE SEQUENCE [LARGE SCALE GENOMIC DNA]</scope>
    <source>
        <strain evidence="2 3">EGI 63088</strain>
    </source>
</reference>
<keyword evidence="3" id="KW-1185">Reference proteome</keyword>
<gene>
    <name evidence="2" type="ORF">MKP05_06935</name>
</gene>